<dbReference type="EMBL" id="LN681231">
    <property type="protein sequence ID" value="CEK27961.1"/>
    <property type="molecule type" value="Genomic_DNA"/>
</dbReference>
<gene>
    <name evidence="1" type="ORF">CSF007_11075</name>
</gene>
<proteinExistence type="predicted"/>
<evidence type="ECO:0000313" key="1">
    <source>
        <dbReference type="EMBL" id="CEK27961.1"/>
    </source>
</evidence>
<dbReference type="AlphaFoldDB" id="A0A0A8VK19"/>
<protein>
    <submittedName>
        <fullName evidence="1">Uncharacterized protein</fullName>
    </submittedName>
</protein>
<accession>A0A0A8VK19</accession>
<sequence length="44" mass="4946">MPTALITVHIFIGNNTDSFNELFNFLTNNPLNRRDKKAPAKAEA</sequence>
<name>A0A0A8VK19_YERRU</name>
<reference evidence="1" key="1">
    <citation type="journal article" date="2015" name="Genome Announc.">
        <title>Complete Genome Sequence of Yersinia ruckeri Strain CSF007-82, Etiologic Agent of Red Mouth Disease in Salmonid Fish.</title>
        <authorList>
            <person name="Nelson M.C."/>
            <person name="LaPatra S.E."/>
            <person name="Welch T.J."/>
            <person name="Graf J."/>
        </authorList>
    </citation>
    <scope>NUCLEOTIDE SEQUENCE</scope>
    <source>
        <strain evidence="1">CSF007-82</strain>
    </source>
</reference>
<organism evidence="1">
    <name type="scientific">Yersinia ruckeri</name>
    <dbReference type="NCBI Taxonomy" id="29486"/>
    <lineage>
        <taxon>Bacteria</taxon>
        <taxon>Pseudomonadati</taxon>
        <taxon>Pseudomonadota</taxon>
        <taxon>Gammaproteobacteria</taxon>
        <taxon>Enterobacterales</taxon>
        <taxon>Yersiniaceae</taxon>
        <taxon>Yersinia</taxon>
    </lineage>
</organism>